<sequence length="685" mass="74185">MKESVSHPPSEFSYKKPEELSNAPEKSAEVNASSKADNQVVHTDYDKDNLQSTEGKGGGSQISTNRECLMDLSQPAEKITSEPSRDIEEEEKQMEENKNPEFNEGDPPNLNGRKEVGGTSMPNEAPNEQNTTEVGASGVNQSFDNPVILAPPPTAFMAEQLSTNSSSCSSPRSVLPGKIQTDQIPPLSFHQQQIPNDIPQSVVNDIVRNNPLVEVSPESLILVTAPESSQHLEADKVDLPSTSSSFRESEETSAEVVESRSDPLIVLESAAALSASAGKTHPNSVDDIKEKSQTLPEHGEMSPSKIEEKVANSNAPETMVKEEETPNCPGKPTGKTDKGSPGESHLSITIREIVKPPEPAEATASKVVEDNGAHQENLTENEASVDFDGHESSSTMKVSKDIIHEPKLGDSESKLEAVKDSQGEAKNAVENKAAAAATAVEKEQSNPLLQNSIAEDGTMPNVNEAVPDDVDKKKSLIDQENVADQPEPLTAEADVDMKHIVKETVADEMSDQKSLIDQANVAEQQMSDKAKVEVDVKDGVNQVADGKESVADQPEPGKAAAKVDMKHNVKETLANEMSDKKSLINKENVAIKDGVNQTVADEISNKENKNMADQPEQDKAATEVDIKHNVTEAVDNEMKDKTSLIDPIHASDQLKHDNKATEEVHMKRNVNEKDVSEISRQEKLD</sequence>
<keyword evidence="2" id="KW-1185">Reference proteome</keyword>
<evidence type="ECO:0000313" key="2">
    <source>
        <dbReference type="Proteomes" id="UP001164539"/>
    </source>
</evidence>
<proteinExistence type="predicted"/>
<gene>
    <name evidence="1" type="ORF">OWV82_004473</name>
</gene>
<dbReference type="Proteomes" id="UP001164539">
    <property type="component" value="Chromosome 2"/>
</dbReference>
<reference evidence="1 2" key="1">
    <citation type="journal article" date="2023" name="Science">
        <title>Complex scaffold remodeling in plant triterpene biosynthesis.</title>
        <authorList>
            <person name="De La Pena R."/>
            <person name="Hodgson H."/>
            <person name="Liu J.C."/>
            <person name="Stephenson M.J."/>
            <person name="Martin A.C."/>
            <person name="Owen C."/>
            <person name="Harkess A."/>
            <person name="Leebens-Mack J."/>
            <person name="Jimenez L.E."/>
            <person name="Osbourn A."/>
            <person name="Sattely E.S."/>
        </authorList>
    </citation>
    <scope>NUCLEOTIDE SEQUENCE [LARGE SCALE GENOMIC DNA]</scope>
    <source>
        <strain evidence="2">cv. JPN11</strain>
        <tissue evidence="1">Leaf</tissue>
    </source>
</reference>
<name>A0ACC1YPD8_MELAZ</name>
<organism evidence="1 2">
    <name type="scientific">Melia azedarach</name>
    <name type="common">Chinaberry tree</name>
    <dbReference type="NCBI Taxonomy" id="155640"/>
    <lineage>
        <taxon>Eukaryota</taxon>
        <taxon>Viridiplantae</taxon>
        <taxon>Streptophyta</taxon>
        <taxon>Embryophyta</taxon>
        <taxon>Tracheophyta</taxon>
        <taxon>Spermatophyta</taxon>
        <taxon>Magnoliopsida</taxon>
        <taxon>eudicotyledons</taxon>
        <taxon>Gunneridae</taxon>
        <taxon>Pentapetalae</taxon>
        <taxon>rosids</taxon>
        <taxon>malvids</taxon>
        <taxon>Sapindales</taxon>
        <taxon>Meliaceae</taxon>
        <taxon>Melia</taxon>
    </lineage>
</organism>
<protein>
    <submittedName>
        <fullName evidence="1">Microtubule-associated protein futsch</fullName>
    </submittedName>
</protein>
<dbReference type="EMBL" id="CM051395">
    <property type="protein sequence ID" value="KAJ4725632.1"/>
    <property type="molecule type" value="Genomic_DNA"/>
</dbReference>
<comment type="caution">
    <text evidence="1">The sequence shown here is derived from an EMBL/GenBank/DDBJ whole genome shotgun (WGS) entry which is preliminary data.</text>
</comment>
<evidence type="ECO:0000313" key="1">
    <source>
        <dbReference type="EMBL" id="KAJ4725632.1"/>
    </source>
</evidence>
<accession>A0ACC1YPD8</accession>